<accession>A0A0D7AYH8</accession>
<dbReference type="Proteomes" id="UP000054007">
    <property type="component" value="Unassembled WGS sequence"/>
</dbReference>
<dbReference type="AlphaFoldDB" id="A0A0D7AYH8"/>
<keyword evidence="2" id="KW-1185">Reference proteome</keyword>
<name>A0A0D7AYH8_9AGAR</name>
<organism evidence="1 2">
    <name type="scientific">Cylindrobasidium torrendii FP15055 ss-10</name>
    <dbReference type="NCBI Taxonomy" id="1314674"/>
    <lineage>
        <taxon>Eukaryota</taxon>
        <taxon>Fungi</taxon>
        <taxon>Dikarya</taxon>
        <taxon>Basidiomycota</taxon>
        <taxon>Agaricomycotina</taxon>
        <taxon>Agaricomycetes</taxon>
        <taxon>Agaricomycetidae</taxon>
        <taxon>Agaricales</taxon>
        <taxon>Marasmiineae</taxon>
        <taxon>Physalacriaceae</taxon>
        <taxon>Cylindrobasidium</taxon>
    </lineage>
</organism>
<evidence type="ECO:0000313" key="1">
    <source>
        <dbReference type="EMBL" id="KIY62949.1"/>
    </source>
</evidence>
<proteinExistence type="predicted"/>
<dbReference type="STRING" id="1314674.A0A0D7AYH8"/>
<protein>
    <submittedName>
        <fullName evidence="1">Uncharacterized protein</fullName>
    </submittedName>
</protein>
<gene>
    <name evidence="1" type="ORF">CYLTODRAFT_458548</name>
</gene>
<sequence length="186" mass="20275">MLMEREQSEAVNVKGAHKMIQELVSQLERQKKSTIVQAFVKGPDALGALKLRFEVGGVLIANGHGGNLEVTKDPPKFSCMPVMGRLETILFVGQMTPHDASKNIALREASKLSEALKRINACVDIESVRIDEELSALAGALEQFGSDAANLDDAKNIWESARRRFADESCPLGITDLPSTRECALI</sequence>
<evidence type="ECO:0000313" key="2">
    <source>
        <dbReference type="Proteomes" id="UP000054007"/>
    </source>
</evidence>
<reference evidence="1 2" key="1">
    <citation type="journal article" date="2015" name="Fungal Genet. Biol.">
        <title>Evolution of novel wood decay mechanisms in Agaricales revealed by the genome sequences of Fistulina hepatica and Cylindrobasidium torrendii.</title>
        <authorList>
            <person name="Floudas D."/>
            <person name="Held B.W."/>
            <person name="Riley R."/>
            <person name="Nagy L.G."/>
            <person name="Koehler G."/>
            <person name="Ransdell A.S."/>
            <person name="Younus H."/>
            <person name="Chow J."/>
            <person name="Chiniquy J."/>
            <person name="Lipzen A."/>
            <person name="Tritt A."/>
            <person name="Sun H."/>
            <person name="Haridas S."/>
            <person name="LaButti K."/>
            <person name="Ohm R.A."/>
            <person name="Kues U."/>
            <person name="Blanchette R.A."/>
            <person name="Grigoriev I.V."/>
            <person name="Minto R.E."/>
            <person name="Hibbett D.S."/>
        </authorList>
    </citation>
    <scope>NUCLEOTIDE SEQUENCE [LARGE SCALE GENOMIC DNA]</scope>
    <source>
        <strain evidence="1 2">FP15055 ss-10</strain>
    </source>
</reference>
<dbReference type="EMBL" id="KN880734">
    <property type="protein sequence ID" value="KIY62949.1"/>
    <property type="molecule type" value="Genomic_DNA"/>
</dbReference>